<protein>
    <submittedName>
        <fullName evidence="1">Uncharacterized protein</fullName>
    </submittedName>
</protein>
<evidence type="ECO:0000313" key="2">
    <source>
        <dbReference type="Proteomes" id="UP000775547"/>
    </source>
</evidence>
<feature type="non-terminal residue" evidence="1">
    <location>
        <position position="1"/>
    </location>
</feature>
<evidence type="ECO:0000313" key="1">
    <source>
        <dbReference type="EMBL" id="KAG5641123.1"/>
    </source>
</evidence>
<reference evidence="1" key="1">
    <citation type="submission" date="2020-07" db="EMBL/GenBank/DDBJ databases">
        <authorList>
            <person name="Nieuwenhuis M."/>
            <person name="Van De Peppel L.J.J."/>
        </authorList>
    </citation>
    <scope>NUCLEOTIDE SEQUENCE</scope>
    <source>
        <strain evidence="1">AP01</strain>
        <tissue evidence="1">Mycelium</tissue>
    </source>
</reference>
<accession>A0A9P7FZX4</accession>
<name>A0A9P7FZX4_9AGAR</name>
<gene>
    <name evidence="1" type="ORF">DXG03_005963</name>
</gene>
<organism evidence="1 2">
    <name type="scientific">Asterophora parasitica</name>
    <dbReference type="NCBI Taxonomy" id="117018"/>
    <lineage>
        <taxon>Eukaryota</taxon>
        <taxon>Fungi</taxon>
        <taxon>Dikarya</taxon>
        <taxon>Basidiomycota</taxon>
        <taxon>Agaricomycotina</taxon>
        <taxon>Agaricomycetes</taxon>
        <taxon>Agaricomycetidae</taxon>
        <taxon>Agaricales</taxon>
        <taxon>Tricholomatineae</taxon>
        <taxon>Lyophyllaceae</taxon>
        <taxon>Asterophora</taxon>
    </lineage>
</organism>
<sequence>YQRWIEECGAYKGNPRNFEAVGEDAMAHFEDFPAIHAKDMVAGYVKSLSTVE</sequence>
<dbReference type="EMBL" id="JABCKV010000384">
    <property type="protein sequence ID" value="KAG5641123.1"/>
    <property type="molecule type" value="Genomic_DNA"/>
</dbReference>
<dbReference type="OrthoDB" id="2928687at2759"/>
<keyword evidence="2" id="KW-1185">Reference proteome</keyword>
<proteinExistence type="predicted"/>
<reference evidence="1" key="2">
    <citation type="submission" date="2021-10" db="EMBL/GenBank/DDBJ databases">
        <title>Phylogenomics reveals ancestral predisposition of the termite-cultivated fungus Termitomyces towards a domesticated lifestyle.</title>
        <authorList>
            <person name="Auxier B."/>
            <person name="Grum-Grzhimaylo A."/>
            <person name="Cardenas M.E."/>
            <person name="Lodge J.D."/>
            <person name="Laessoe T."/>
            <person name="Pedersen O."/>
            <person name="Smith M.E."/>
            <person name="Kuyper T.W."/>
            <person name="Franco-Molano E.A."/>
            <person name="Baroni T.J."/>
            <person name="Aanen D.K."/>
        </authorList>
    </citation>
    <scope>NUCLEOTIDE SEQUENCE</scope>
    <source>
        <strain evidence="1">AP01</strain>
        <tissue evidence="1">Mycelium</tissue>
    </source>
</reference>
<dbReference type="AlphaFoldDB" id="A0A9P7FZX4"/>
<dbReference type="Proteomes" id="UP000775547">
    <property type="component" value="Unassembled WGS sequence"/>
</dbReference>
<comment type="caution">
    <text evidence="1">The sequence shown here is derived from an EMBL/GenBank/DDBJ whole genome shotgun (WGS) entry which is preliminary data.</text>
</comment>